<proteinExistence type="predicted"/>
<gene>
    <name evidence="5" type="primary">LOC100840023</name>
    <name evidence="4" type="ORF">BRADI_3g41290v3</name>
</gene>
<dbReference type="SMART" id="SM00225">
    <property type="entry name" value="BTB"/>
    <property type="match status" value="1"/>
</dbReference>
<evidence type="ECO:0008006" key="7">
    <source>
        <dbReference type="Google" id="ProtNLM"/>
    </source>
</evidence>
<comment type="pathway">
    <text evidence="1">Protein modification; protein ubiquitination.</text>
</comment>
<dbReference type="HOGENOM" id="CLU_004253_2_2_1"/>
<feature type="domain" description="MATH" evidence="3">
    <location>
        <begin position="1"/>
        <end position="124"/>
    </location>
</feature>
<dbReference type="EnsemblPlants" id="KQJ99132">
    <property type="protein sequence ID" value="KQJ99132"/>
    <property type="gene ID" value="BRADI_3g41290v3"/>
</dbReference>
<dbReference type="PANTHER" id="PTHR26379:SF446">
    <property type="entry name" value="BTB_POZ AND MATH DOMAIN-CONTAINING PROTEIN 1"/>
    <property type="match status" value="1"/>
</dbReference>
<dbReference type="InterPro" id="IPR002083">
    <property type="entry name" value="MATH/TRAF_dom"/>
</dbReference>
<dbReference type="GO" id="GO:0016567">
    <property type="term" value="P:protein ubiquitination"/>
    <property type="evidence" value="ECO:0007669"/>
    <property type="project" value="InterPro"/>
</dbReference>
<reference evidence="4" key="2">
    <citation type="submission" date="2017-06" db="EMBL/GenBank/DDBJ databases">
        <title>WGS assembly of Brachypodium distachyon.</title>
        <authorList>
            <consortium name="The International Brachypodium Initiative"/>
            <person name="Lucas S."/>
            <person name="Harmon-Smith M."/>
            <person name="Lail K."/>
            <person name="Tice H."/>
            <person name="Grimwood J."/>
            <person name="Bruce D."/>
            <person name="Barry K."/>
            <person name="Shu S."/>
            <person name="Lindquist E."/>
            <person name="Wang M."/>
            <person name="Pitluck S."/>
            <person name="Vogel J.P."/>
            <person name="Garvin D.F."/>
            <person name="Mockler T.C."/>
            <person name="Schmutz J."/>
            <person name="Rokhsar D."/>
            <person name="Bevan M.W."/>
        </authorList>
    </citation>
    <scope>NUCLEOTIDE SEQUENCE</scope>
    <source>
        <strain evidence="4">Bd21</strain>
    </source>
</reference>
<reference evidence="5" key="3">
    <citation type="submission" date="2018-08" db="UniProtKB">
        <authorList>
            <consortium name="EnsemblPlants"/>
        </authorList>
    </citation>
    <scope>IDENTIFICATION</scope>
    <source>
        <strain evidence="5">cv. Bd21</strain>
    </source>
</reference>
<sequence>MVGSVVQLKVNYEKAKNGKAIHSDVVSVGGHLWRIDCHPRGVSEDCKSEFISILLQHMSKSGSVTAIFESFLMDRDGQPSSKYQLRSLPRSYQSDSWGWGQFIGRTTLEKDYLEDGHFSILCTIMITDDSSIPVPPSDIGTHLGSLLDRADRTDVAFIVDGETFHAHRAVLAARSPVFRAELFGSMAEATMPAITLHEIVPRTFEVMLWFIYTDALPGDKELSDSSIEMFQNLLGAADRYALDRLKFICAQKLWEKVSVDTVSTILACAETYECPELKNRCIDLFVAE</sequence>
<keyword evidence="6" id="KW-1185">Reference proteome</keyword>
<dbReference type="Gramene" id="KQJ99132">
    <property type="protein sequence ID" value="KQJ99132"/>
    <property type="gene ID" value="BRADI_3g41290v3"/>
</dbReference>
<reference evidence="4 5" key="1">
    <citation type="journal article" date="2010" name="Nature">
        <title>Genome sequencing and analysis of the model grass Brachypodium distachyon.</title>
        <authorList>
            <consortium name="International Brachypodium Initiative"/>
        </authorList>
    </citation>
    <scope>NUCLEOTIDE SEQUENCE [LARGE SCALE GENOMIC DNA]</scope>
    <source>
        <strain evidence="4 5">Bd21</strain>
    </source>
</reference>
<evidence type="ECO:0000259" key="2">
    <source>
        <dbReference type="PROSITE" id="PS50097"/>
    </source>
</evidence>
<dbReference type="InterPro" id="IPR008974">
    <property type="entry name" value="TRAF-like"/>
</dbReference>
<accession>I1I8X6</accession>
<dbReference type="GeneID" id="100840023"/>
<dbReference type="InterPro" id="IPR011333">
    <property type="entry name" value="SKP1/BTB/POZ_sf"/>
</dbReference>
<dbReference type="OrthoDB" id="6359816at2759"/>
<dbReference type="PANTHER" id="PTHR26379">
    <property type="entry name" value="BTB/POZ AND MATH DOMAIN-CONTAINING PROTEIN 1"/>
    <property type="match status" value="1"/>
</dbReference>
<dbReference type="KEGG" id="bdi:100840023"/>
<dbReference type="PROSITE" id="PS50144">
    <property type="entry name" value="MATH"/>
    <property type="match status" value="1"/>
</dbReference>
<protein>
    <recommendedName>
        <fullName evidence="7">BTB domain-containing protein</fullName>
    </recommendedName>
</protein>
<dbReference type="Pfam" id="PF22486">
    <property type="entry name" value="MATH_2"/>
    <property type="match status" value="1"/>
</dbReference>
<dbReference type="FunCoup" id="I1I8X6">
    <property type="interactions" value="12"/>
</dbReference>
<dbReference type="Proteomes" id="UP000008810">
    <property type="component" value="Chromosome 3"/>
</dbReference>
<feature type="domain" description="BTB" evidence="2">
    <location>
        <begin position="153"/>
        <end position="220"/>
    </location>
</feature>
<dbReference type="RefSeq" id="XP_024317767.1">
    <property type="nucleotide sequence ID" value="XM_024461999.1"/>
</dbReference>
<name>I1I8X6_BRADI</name>
<evidence type="ECO:0000259" key="3">
    <source>
        <dbReference type="PROSITE" id="PS50144"/>
    </source>
</evidence>
<dbReference type="eggNOG" id="KOG1987">
    <property type="taxonomic scope" value="Eukaryota"/>
</dbReference>
<dbReference type="PROSITE" id="PS50097">
    <property type="entry name" value="BTB"/>
    <property type="match status" value="1"/>
</dbReference>
<evidence type="ECO:0000313" key="4">
    <source>
        <dbReference type="EMBL" id="KQJ99132.1"/>
    </source>
</evidence>
<dbReference type="AlphaFoldDB" id="I1I8X6"/>
<dbReference type="EMBL" id="CM000882">
    <property type="protein sequence ID" value="KQJ99132.1"/>
    <property type="molecule type" value="Genomic_DNA"/>
</dbReference>
<dbReference type="Gene3D" id="2.60.210.10">
    <property type="entry name" value="Apoptosis, Tumor Necrosis Factor Receptor Associated Protein 2, Chain A"/>
    <property type="match status" value="1"/>
</dbReference>
<dbReference type="SUPFAM" id="SSF54695">
    <property type="entry name" value="POZ domain"/>
    <property type="match status" value="1"/>
</dbReference>
<dbReference type="SUPFAM" id="SSF49599">
    <property type="entry name" value="TRAF domain-like"/>
    <property type="match status" value="1"/>
</dbReference>
<dbReference type="OMA" id="CKSEFIS"/>
<evidence type="ECO:0000313" key="6">
    <source>
        <dbReference type="Proteomes" id="UP000008810"/>
    </source>
</evidence>
<evidence type="ECO:0000256" key="1">
    <source>
        <dbReference type="ARBA" id="ARBA00004906"/>
    </source>
</evidence>
<organism evidence="4">
    <name type="scientific">Brachypodium distachyon</name>
    <name type="common">Purple false brome</name>
    <name type="synonym">Trachynia distachya</name>
    <dbReference type="NCBI Taxonomy" id="15368"/>
    <lineage>
        <taxon>Eukaryota</taxon>
        <taxon>Viridiplantae</taxon>
        <taxon>Streptophyta</taxon>
        <taxon>Embryophyta</taxon>
        <taxon>Tracheophyta</taxon>
        <taxon>Spermatophyta</taxon>
        <taxon>Magnoliopsida</taxon>
        <taxon>Liliopsida</taxon>
        <taxon>Poales</taxon>
        <taxon>Poaceae</taxon>
        <taxon>BOP clade</taxon>
        <taxon>Pooideae</taxon>
        <taxon>Stipodae</taxon>
        <taxon>Brachypodieae</taxon>
        <taxon>Brachypodium</taxon>
    </lineage>
</organism>
<dbReference type="Pfam" id="PF00651">
    <property type="entry name" value="BTB"/>
    <property type="match status" value="1"/>
</dbReference>
<dbReference type="InterPro" id="IPR045005">
    <property type="entry name" value="BPM1-6"/>
</dbReference>
<dbReference type="CDD" id="cd00121">
    <property type="entry name" value="MATH"/>
    <property type="match status" value="1"/>
</dbReference>
<dbReference type="Gene3D" id="3.30.710.10">
    <property type="entry name" value="Potassium Channel Kv1.1, Chain A"/>
    <property type="match status" value="1"/>
</dbReference>
<dbReference type="InterPro" id="IPR000210">
    <property type="entry name" value="BTB/POZ_dom"/>
</dbReference>
<evidence type="ECO:0000313" key="5">
    <source>
        <dbReference type="EnsemblPlants" id="KQJ99132"/>
    </source>
</evidence>